<gene>
    <name evidence="1" type="ORF">Vadar_026520</name>
</gene>
<reference evidence="1 2" key="1">
    <citation type="journal article" date="2021" name="Hortic Res">
        <title>High-quality reference genome and annotation aids understanding of berry development for evergreen blueberry (Vaccinium darrowii).</title>
        <authorList>
            <person name="Yu J."/>
            <person name="Hulse-Kemp A.M."/>
            <person name="Babiker E."/>
            <person name="Staton M."/>
        </authorList>
    </citation>
    <scope>NUCLEOTIDE SEQUENCE [LARGE SCALE GENOMIC DNA]</scope>
    <source>
        <strain evidence="2">cv. NJ 8807/NJ 8810</strain>
        <tissue evidence="1">Young leaf</tissue>
    </source>
</reference>
<accession>A0ACB7XUS1</accession>
<protein>
    <submittedName>
        <fullName evidence="1">Uncharacterized protein</fullName>
    </submittedName>
</protein>
<dbReference type="Proteomes" id="UP000828048">
    <property type="component" value="Chromosome 1"/>
</dbReference>
<evidence type="ECO:0000313" key="2">
    <source>
        <dbReference type="Proteomes" id="UP000828048"/>
    </source>
</evidence>
<evidence type="ECO:0000313" key="1">
    <source>
        <dbReference type="EMBL" id="KAH7844290.1"/>
    </source>
</evidence>
<organism evidence="1 2">
    <name type="scientific">Vaccinium darrowii</name>
    <dbReference type="NCBI Taxonomy" id="229202"/>
    <lineage>
        <taxon>Eukaryota</taxon>
        <taxon>Viridiplantae</taxon>
        <taxon>Streptophyta</taxon>
        <taxon>Embryophyta</taxon>
        <taxon>Tracheophyta</taxon>
        <taxon>Spermatophyta</taxon>
        <taxon>Magnoliopsida</taxon>
        <taxon>eudicotyledons</taxon>
        <taxon>Gunneridae</taxon>
        <taxon>Pentapetalae</taxon>
        <taxon>asterids</taxon>
        <taxon>Ericales</taxon>
        <taxon>Ericaceae</taxon>
        <taxon>Vaccinioideae</taxon>
        <taxon>Vaccinieae</taxon>
        <taxon>Vaccinium</taxon>
    </lineage>
</organism>
<proteinExistence type="predicted"/>
<dbReference type="EMBL" id="CM037151">
    <property type="protein sequence ID" value="KAH7844290.1"/>
    <property type="molecule type" value="Genomic_DNA"/>
</dbReference>
<keyword evidence="2" id="KW-1185">Reference proteome</keyword>
<sequence length="224" mass="25089">MDSYERGRFRRTASGITALAHVFGGIAILLVLVWLLHYREGIYYDSGNPSRVFNVHPFLMVFGLIFFAGEAAMAYKTIPAERKVQKFAHMTLNLIAIILGIVGICAAFKFHNMLNSQHMTSLHSWIGMGTICCYCLQWLFGFSVFWLPSASQPTRAGALPWHISGGRAVLYMAICSAVTGLIQKAMFQSLGWSRELRLINFIGVFVILFGITVDFSIALARYVY</sequence>
<name>A0ACB7XUS1_9ERIC</name>
<comment type="caution">
    <text evidence="1">The sequence shown here is derived from an EMBL/GenBank/DDBJ whole genome shotgun (WGS) entry which is preliminary data.</text>
</comment>